<reference evidence="3" key="2">
    <citation type="journal article" date="2023" name="Syst. Appl. Microbiol.">
        <title>Govania unica gen. nov., sp. nov., a rare biosphere bacterium that represents a novel family in the class Alphaproteobacteria.</title>
        <authorList>
            <person name="Vandamme P."/>
            <person name="Peeters C."/>
            <person name="Hettiarachchi A."/>
            <person name="Cnockaert M."/>
            <person name="Carlier A."/>
        </authorList>
    </citation>
    <scope>NUCLEOTIDE SEQUENCE</scope>
    <source>
        <strain evidence="3">LMG 31809</strain>
    </source>
</reference>
<keyword evidence="4" id="KW-1185">Reference proteome</keyword>
<evidence type="ECO:0000259" key="2">
    <source>
        <dbReference type="Pfam" id="PF00582"/>
    </source>
</evidence>
<proteinExistence type="inferred from homology"/>
<dbReference type="RefSeq" id="WP_274943956.1">
    <property type="nucleotide sequence ID" value="NZ_JANWOI010000003.1"/>
</dbReference>
<reference evidence="3" key="1">
    <citation type="submission" date="2022-08" db="EMBL/GenBank/DDBJ databases">
        <authorList>
            <person name="Vandamme P."/>
            <person name="Hettiarachchi A."/>
            <person name="Peeters C."/>
            <person name="Cnockaert M."/>
            <person name="Carlier A."/>
        </authorList>
    </citation>
    <scope>NUCLEOTIDE SEQUENCE</scope>
    <source>
        <strain evidence="3">LMG 31809</strain>
    </source>
</reference>
<dbReference type="SUPFAM" id="SSF52402">
    <property type="entry name" value="Adenine nucleotide alpha hydrolases-like"/>
    <property type="match status" value="2"/>
</dbReference>
<gene>
    <name evidence="3" type="ORF">NYP16_09845</name>
</gene>
<accession>A0A9X3Z7K1</accession>
<dbReference type="Proteomes" id="UP001141619">
    <property type="component" value="Unassembled WGS sequence"/>
</dbReference>
<dbReference type="InterPro" id="IPR006015">
    <property type="entry name" value="Universal_stress_UspA"/>
</dbReference>
<organism evidence="3 4">
    <name type="scientific">Govanella unica</name>
    <dbReference type="NCBI Taxonomy" id="2975056"/>
    <lineage>
        <taxon>Bacteria</taxon>
        <taxon>Pseudomonadati</taxon>
        <taxon>Pseudomonadota</taxon>
        <taxon>Alphaproteobacteria</taxon>
        <taxon>Emcibacterales</taxon>
        <taxon>Govanellaceae</taxon>
        <taxon>Govanella</taxon>
    </lineage>
</organism>
<feature type="domain" description="UspA" evidence="2">
    <location>
        <begin position="171"/>
        <end position="287"/>
    </location>
</feature>
<name>A0A9X3Z7K1_9PROT</name>
<evidence type="ECO:0000313" key="4">
    <source>
        <dbReference type="Proteomes" id="UP001141619"/>
    </source>
</evidence>
<dbReference type="CDD" id="cd00293">
    <property type="entry name" value="USP-like"/>
    <property type="match status" value="2"/>
</dbReference>
<dbReference type="InterPro" id="IPR006016">
    <property type="entry name" value="UspA"/>
</dbReference>
<evidence type="ECO:0000256" key="1">
    <source>
        <dbReference type="ARBA" id="ARBA00008791"/>
    </source>
</evidence>
<comment type="caution">
    <text evidence="3">The sequence shown here is derived from an EMBL/GenBank/DDBJ whole genome shotgun (WGS) entry which is preliminary data.</text>
</comment>
<dbReference type="Pfam" id="PF00582">
    <property type="entry name" value="Usp"/>
    <property type="match status" value="2"/>
</dbReference>
<protein>
    <submittedName>
        <fullName evidence="3">Universal stress protein</fullName>
    </submittedName>
</protein>
<evidence type="ECO:0000313" key="3">
    <source>
        <dbReference type="EMBL" id="MDA5194252.1"/>
    </source>
</evidence>
<comment type="similarity">
    <text evidence="1">Belongs to the universal stress protein A family.</text>
</comment>
<feature type="domain" description="UspA" evidence="2">
    <location>
        <begin position="3"/>
        <end position="71"/>
    </location>
</feature>
<dbReference type="PRINTS" id="PR01438">
    <property type="entry name" value="UNVRSLSTRESS"/>
</dbReference>
<dbReference type="AlphaFoldDB" id="A0A9X3Z7K1"/>
<dbReference type="EMBL" id="JANWOI010000003">
    <property type="protein sequence ID" value="MDA5194252.1"/>
    <property type="molecule type" value="Genomic_DNA"/>
</dbReference>
<sequence length="290" mass="30513">MEIRTILVPVADEALGRQALQAAVQLARVFAAHVTALHVKYDPAIPMPYVAGPIPADMLMELSTNAVKLADEQALRYRTMTATLFAEAGIRTDAMPGDGLGASGEWLEDQGNIDFVYGAAGRVYDLAVVAQPTKGASEILIDVLEGLLFYSGHPVLMVPETPVARIGATTVIAWNGSREGARAATAALPFLKRADRIVILTVGDDSNSGEGPSPKALATSLKWHGVEAEIVHVKDDTLSDGQAILKSAAGLGADLLVTGAYSHSRLRELILGGVTHDLVAHASLPVLFGH</sequence>
<dbReference type="PANTHER" id="PTHR46268">
    <property type="entry name" value="STRESS RESPONSE PROTEIN NHAX"/>
    <property type="match status" value="1"/>
</dbReference>
<dbReference type="Gene3D" id="3.40.50.12370">
    <property type="match status" value="1"/>
</dbReference>
<dbReference type="PANTHER" id="PTHR46268:SF15">
    <property type="entry name" value="UNIVERSAL STRESS PROTEIN HP_0031"/>
    <property type="match status" value="1"/>
</dbReference>